<evidence type="ECO:0000313" key="5">
    <source>
        <dbReference type="EMBL" id="GGJ26820.1"/>
    </source>
</evidence>
<reference evidence="6" key="1">
    <citation type="journal article" date="2019" name="Int. J. Syst. Evol. Microbiol.">
        <title>The Global Catalogue of Microorganisms (GCM) 10K type strain sequencing project: providing services to taxonomists for standard genome sequencing and annotation.</title>
        <authorList>
            <consortium name="The Broad Institute Genomics Platform"/>
            <consortium name="The Broad Institute Genome Sequencing Center for Infectious Disease"/>
            <person name="Wu L."/>
            <person name="Ma J."/>
        </authorList>
    </citation>
    <scope>NUCLEOTIDE SEQUENCE [LARGE SCALE GENOMIC DNA]</scope>
    <source>
        <strain evidence="6">JCM 14370</strain>
    </source>
</reference>
<proteinExistence type="predicted"/>
<dbReference type="PROSITE" id="PS51350">
    <property type="entry name" value="PTS_HPR_DOM"/>
    <property type="match status" value="1"/>
</dbReference>
<dbReference type="PROSITE" id="PS00369">
    <property type="entry name" value="PTS_HPR_HIS"/>
    <property type="match status" value="1"/>
</dbReference>
<sequence>MIFNFKVTDPAGIHARPAAQLSIALTRIGAQVKLQHGSRMADARSVIQLLSLGATAGSELQAEINGTPEQTEAVIRELQQFL</sequence>
<dbReference type="InterPro" id="IPR000032">
    <property type="entry name" value="HPr-like"/>
</dbReference>
<dbReference type="Proteomes" id="UP000632222">
    <property type="component" value="Unassembled WGS sequence"/>
</dbReference>
<dbReference type="CDD" id="cd00367">
    <property type="entry name" value="PTS-HPr_like"/>
    <property type="match status" value="1"/>
</dbReference>
<evidence type="ECO:0000259" key="4">
    <source>
        <dbReference type="PROSITE" id="PS51350"/>
    </source>
</evidence>
<dbReference type="PRINTS" id="PR00107">
    <property type="entry name" value="PHOSPHOCPHPR"/>
</dbReference>
<accession>A0ABQ2CWM6</accession>
<dbReference type="PANTHER" id="PTHR33705:SF2">
    <property type="entry name" value="PHOSPHOCARRIER PROTEIN NPR"/>
    <property type="match status" value="1"/>
</dbReference>
<evidence type="ECO:0000256" key="2">
    <source>
        <dbReference type="ARBA" id="ARBA00022490"/>
    </source>
</evidence>
<keyword evidence="6" id="KW-1185">Reference proteome</keyword>
<dbReference type="Pfam" id="PF00381">
    <property type="entry name" value="PTS-HPr"/>
    <property type="match status" value="1"/>
</dbReference>
<dbReference type="InterPro" id="IPR002114">
    <property type="entry name" value="PTS_HPr_Ser_P_site"/>
</dbReference>
<dbReference type="InterPro" id="IPR001020">
    <property type="entry name" value="PTS_HPr_His_P_site"/>
</dbReference>
<gene>
    <name evidence="5" type="ORF">GCM10008938_11180</name>
</gene>
<comment type="subcellular location">
    <subcellularLocation>
        <location evidence="1">Cytoplasm</location>
    </subcellularLocation>
</comment>
<feature type="domain" description="HPr" evidence="4">
    <location>
        <begin position="1"/>
        <end position="82"/>
    </location>
</feature>
<evidence type="ECO:0000313" key="6">
    <source>
        <dbReference type="Proteomes" id="UP000632222"/>
    </source>
</evidence>
<organism evidence="5 6">
    <name type="scientific">Deinococcus roseus</name>
    <dbReference type="NCBI Taxonomy" id="392414"/>
    <lineage>
        <taxon>Bacteria</taxon>
        <taxon>Thermotogati</taxon>
        <taxon>Deinococcota</taxon>
        <taxon>Deinococci</taxon>
        <taxon>Deinococcales</taxon>
        <taxon>Deinococcaceae</taxon>
        <taxon>Deinococcus</taxon>
    </lineage>
</organism>
<dbReference type="InterPro" id="IPR050399">
    <property type="entry name" value="HPr"/>
</dbReference>
<comment type="caution">
    <text evidence="5">The sequence shown here is derived from an EMBL/GenBank/DDBJ whole genome shotgun (WGS) entry which is preliminary data.</text>
</comment>
<dbReference type="PANTHER" id="PTHR33705">
    <property type="entry name" value="PHOSPHOCARRIER PROTEIN HPR"/>
    <property type="match status" value="1"/>
</dbReference>
<evidence type="ECO:0000256" key="1">
    <source>
        <dbReference type="ARBA" id="ARBA00004496"/>
    </source>
</evidence>
<dbReference type="Gene3D" id="3.30.1340.10">
    <property type="entry name" value="HPr-like"/>
    <property type="match status" value="1"/>
</dbReference>
<protein>
    <recommendedName>
        <fullName evidence="4">HPr domain-containing protein</fullName>
    </recommendedName>
</protein>
<evidence type="ECO:0000256" key="3">
    <source>
        <dbReference type="ARBA" id="ARBA00022683"/>
    </source>
</evidence>
<keyword evidence="2" id="KW-0963">Cytoplasm</keyword>
<dbReference type="EMBL" id="BMOD01000003">
    <property type="protein sequence ID" value="GGJ26820.1"/>
    <property type="molecule type" value="Genomic_DNA"/>
</dbReference>
<keyword evidence="3" id="KW-0598">Phosphotransferase system</keyword>
<dbReference type="PROSITE" id="PS00589">
    <property type="entry name" value="PTS_HPR_SER"/>
    <property type="match status" value="1"/>
</dbReference>
<dbReference type="SUPFAM" id="SSF55594">
    <property type="entry name" value="HPr-like"/>
    <property type="match status" value="1"/>
</dbReference>
<dbReference type="InterPro" id="IPR035895">
    <property type="entry name" value="HPr-like_sf"/>
</dbReference>
<name>A0ABQ2CWM6_9DEIO</name>
<dbReference type="NCBIfam" id="TIGR01003">
    <property type="entry name" value="PTS_HPr_family"/>
    <property type="match status" value="1"/>
</dbReference>